<keyword evidence="4" id="KW-1185">Reference proteome</keyword>
<sequence>MKFIHFADAHLDSPFRGLSFLPSTVFDQIYRASDESLKRIVDLALKEQVDLVLIAGDTFDSDHPSPRSQLFFSQQIKRLTDQEIQVVMIFGNHDHMAASNLLVAPNKYFKLLGDGQKIEQITFTTRNNFNYDVVGFSYLNNHIVDDLVKDFPKKGPNYTFGLMHAQEKESRTEKNVYAPYKLDEIIDLNYDYFALGHIHARRVLSQKPWIVYSGNIQGRHINELGVKGCYLGTIDESTKETKLQFYQTGPIVWKQVVLPLTKAINKSELREQVLQALAQVKETTYFSLKLTGAQFLTDEEIELVEDNTFWQSISQALPYMSQLVDVRLETEDLINLNQASQQYFDQAEAEIFASDQLAKIIKDWSHKAPITENLAQNPQFLDEVMALTKVKLANKLKGIEDETEKN</sequence>
<dbReference type="InterPro" id="IPR041796">
    <property type="entry name" value="Mre11_N"/>
</dbReference>
<dbReference type="InterPro" id="IPR014576">
    <property type="entry name" value="Pesterase_YhaO"/>
</dbReference>
<dbReference type="EMBL" id="CAKD01000023">
    <property type="protein sequence ID" value="CCI85817.1"/>
    <property type="molecule type" value="Genomic_DNA"/>
</dbReference>
<dbReference type="STRING" id="1423790.BN53_06935"/>
<dbReference type="SUPFAM" id="SSF56300">
    <property type="entry name" value="Metallo-dependent phosphatases"/>
    <property type="match status" value="1"/>
</dbReference>
<dbReference type="GO" id="GO:0004527">
    <property type="term" value="F:exonuclease activity"/>
    <property type="evidence" value="ECO:0007669"/>
    <property type="project" value="UniProtKB-KW"/>
</dbReference>
<reference evidence="3 4" key="1">
    <citation type="submission" date="2012-06" db="EMBL/GenBank/DDBJ databases">
        <title>Draft Genome Sequence of Lactobacillus pasteurii CRBIP 24.76T.</title>
        <authorList>
            <person name="Cousin S."/>
            <person name="Bouchier C."/>
            <person name="Loux V."/>
            <person name="Ma L."/>
            <person name="Creno S."/>
            <person name="Bizet C."/>
            <person name="Clermont D."/>
        </authorList>
    </citation>
    <scope>NUCLEOTIDE SEQUENCE [LARGE SCALE GENOMIC DNA]</scope>
    <source>
        <strain evidence="4">CRBIP 24.76T</strain>
    </source>
</reference>
<dbReference type="InterPro" id="IPR029052">
    <property type="entry name" value="Metallo-depent_PP-like"/>
</dbReference>
<keyword evidence="1" id="KW-0378">Hydrolase</keyword>
<keyword evidence="3" id="KW-0540">Nuclease</keyword>
<accession>I7J0N2</accession>
<dbReference type="OrthoDB" id="9773856at2"/>
<dbReference type="Proteomes" id="UP000009311">
    <property type="component" value="Unassembled WGS sequence"/>
</dbReference>
<dbReference type="CDD" id="cd00840">
    <property type="entry name" value="MPP_Mre11_N"/>
    <property type="match status" value="1"/>
</dbReference>
<dbReference type="Pfam" id="PF00149">
    <property type="entry name" value="Metallophos"/>
    <property type="match status" value="1"/>
</dbReference>
<evidence type="ECO:0000259" key="2">
    <source>
        <dbReference type="Pfam" id="PF00149"/>
    </source>
</evidence>
<name>I7J0N2_9LACO</name>
<dbReference type="PANTHER" id="PTHR30337">
    <property type="entry name" value="COMPONENT OF ATP-DEPENDENT DSDNA EXONUCLEASE"/>
    <property type="match status" value="1"/>
</dbReference>
<gene>
    <name evidence="3" type="ORF">BN53_06935</name>
</gene>
<evidence type="ECO:0000313" key="4">
    <source>
        <dbReference type="Proteomes" id="UP000009311"/>
    </source>
</evidence>
<proteinExistence type="predicted"/>
<dbReference type="InterPro" id="IPR004843">
    <property type="entry name" value="Calcineurin-like_PHP"/>
</dbReference>
<feature type="domain" description="Calcineurin-like phosphoesterase" evidence="2">
    <location>
        <begin position="1"/>
        <end position="200"/>
    </location>
</feature>
<evidence type="ECO:0000313" key="3">
    <source>
        <dbReference type="EMBL" id="CCI85817.1"/>
    </source>
</evidence>
<evidence type="ECO:0000256" key="1">
    <source>
        <dbReference type="ARBA" id="ARBA00022801"/>
    </source>
</evidence>
<comment type="caution">
    <text evidence="3">The sequence shown here is derived from an EMBL/GenBank/DDBJ whole genome shotgun (WGS) entry which is preliminary data.</text>
</comment>
<dbReference type="PATRIC" id="fig|1423790.3.peg.19"/>
<dbReference type="AlphaFoldDB" id="I7J0N2"/>
<protein>
    <submittedName>
        <fullName evidence="3">Exonuclease SbcCD, D subunit</fullName>
    </submittedName>
</protein>
<organism evidence="3 4">
    <name type="scientific">Lactobacillus pasteurii DSM 23907 = CRBIP 24.76</name>
    <dbReference type="NCBI Taxonomy" id="1423790"/>
    <lineage>
        <taxon>Bacteria</taxon>
        <taxon>Bacillati</taxon>
        <taxon>Bacillota</taxon>
        <taxon>Bacilli</taxon>
        <taxon>Lactobacillales</taxon>
        <taxon>Lactobacillaceae</taxon>
        <taxon>Lactobacillus</taxon>
    </lineage>
</organism>
<dbReference type="PIRSF" id="PIRSF033091">
    <property type="entry name" value="Pesterase_YhaO"/>
    <property type="match status" value="1"/>
</dbReference>
<dbReference type="Gene3D" id="3.60.21.10">
    <property type="match status" value="1"/>
</dbReference>
<dbReference type="PANTHER" id="PTHR30337:SF7">
    <property type="entry name" value="PHOSPHOESTERASE"/>
    <property type="match status" value="1"/>
</dbReference>
<dbReference type="eggNOG" id="COG0420">
    <property type="taxonomic scope" value="Bacteria"/>
</dbReference>
<dbReference type="InterPro" id="IPR050535">
    <property type="entry name" value="DNA_Repair-Maintenance_Comp"/>
</dbReference>
<dbReference type="RefSeq" id="WP_009560382.1">
    <property type="nucleotide sequence ID" value="NZ_AYZN01000001.1"/>
</dbReference>
<keyword evidence="3" id="KW-0269">Exonuclease</keyword>